<dbReference type="PANTHER" id="PTHR24104">
    <property type="entry name" value="E3 UBIQUITIN-PROTEIN LIGASE NHLRC1-RELATED"/>
    <property type="match status" value="1"/>
</dbReference>
<evidence type="ECO:0000313" key="3">
    <source>
        <dbReference type="Proteomes" id="UP000076476"/>
    </source>
</evidence>
<organism evidence="2 3">
    <name type="scientific">Aeribacillus pallidus</name>
    <dbReference type="NCBI Taxonomy" id="33936"/>
    <lineage>
        <taxon>Bacteria</taxon>
        <taxon>Bacillati</taxon>
        <taxon>Bacillota</taxon>
        <taxon>Bacilli</taxon>
        <taxon>Bacillales</taxon>
        <taxon>Bacillaceae</taxon>
        <taxon>Aeribacillus</taxon>
    </lineage>
</organism>
<sequence length="366" mass="41020">MDTIKLTAYPERWLGGPAPGGLVLPPAHPNRIHLYAPRGVYVDDDIVVAADSGNHRVLIWYSWPENDHAPADIVLGQPDFETEGPKLFHLPTGVAVIEGKLFVADAWHHRLLIWETLPKINNQPPDYVLGQEDLSGTSPNRGGKVSPTGFYWPYNFAYIDEWFYVADTGNRRVLGWKGLPEDGRVPDVILGQPNGYVNSENRGKGVGTDTYRWPHALAGDGNTLYVADAGNHRILGYTPPPETDRPAELVLGQQDFTQSFELPHVPQGPRRFRFPYGIAQYDNLLAVADTANNRILLFTESPRKGAYHPASYVIGQADFEGMGENRWKAVTRDSLCWPYGIWCHQNRLAIADSGNNRVIIWRLEFT</sequence>
<keyword evidence="3" id="KW-1185">Reference proteome</keyword>
<dbReference type="GO" id="GO:0061630">
    <property type="term" value="F:ubiquitin protein ligase activity"/>
    <property type="evidence" value="ECO:0007669"/>
    <property type="project" value="TreeGrafter"/>
</dbReference>
<accession>A0A164AC85</accession>
<dbReference type="GO" id="GO:0008270">
    <property type="term" value="F:zinc ion binding"/>
    <property type="evidence" value="ECO:0007669"/>
    <property type="project" value="UniProtKB-KW"/>
</dbReference>
<dbReference type="Pfam" id="PF01436">
    <property type="entry name" value="NHL"/>
    <property type="match status" value="1"/>
</dbReference>
<dbReference type="CDD" id="cd05819">
    <property type="entry name" value="NHL"/>
    <property type="match status" value="1"/>
</dbReference>
<evidence type="ECO:0000313" key="2">
    <source>
        <dbReference type="EMBL" id="KZN96696.1"/>
    </source>
</evidence>
<protein>
    <submittedName>
        <fullName evidence="2">Uncharacterized protein</fullName>
    </submittedName>
</protein>
<dbReference type="InterPro" id="IPR001258">
    <property type="entry name" value="NHL_repeat"/>
</dbReference>
<name>A0A165Y3P9_9BACI</name>
<dbReference type="RefSeq" id="WP_063387616.1">
    <property type="nucleotide sequence ID" value="NZ_LVHY01000082.1"/>
</dbReference>
<reference evidence="2 3" key="1">
    <citation type="submission" date="2016-04" db="EMBL/GenBank/DDBJ databases">
        <title>Draft genome sequence of Aeribacillus pallidus 8m3 from petroleum reservoir.</title>
        <authorList>
            <person name="Poltaraus A.B."/>
            <person name="Nazina T.N."/>
            <person name="Tourova T.P."/>
            <person name="Malakho S.M."/>
            <person name="Korshunova A.V."/>
            <person name="Sokolova D.S."/>
        </authorList>
    </citation>
    <scope>NUCLEOTIDE SEQUENCE [LARGE SCALE GENOMIC DNA]</scope>
    <source>
        <strain evidence="2 3">8m3</strain>
    </source>
</reference>
<dbReference type="Gene3D" id="2.120.10.30">
    <property type="entry name" value="TolB, C-terminal domain"/>
    <property type="match status" value="2"/>
</dbReference>
<comment type="caution">
    <text evidence="2">The sequence shown here is derived from an EMBL/GenBank/DDBJ whole genome shotgun (WGS) entry which is preliminary data.</text>
</comment>
<dbReference type="STRING" id="33936.AZI98_07265"/>
<dbReference type="PANTHER" id="PTHR24104:SF25">
    <property type="entry name" value="PROTEIN LIN-41"/>
    <property type="match status" value="1"/>
</dbReference>
<dbReference type="AlphaFoldDB" id="A0A165Y3P9"/>
<evidence type="ECO:0000256" key="1">
    <source>
        <dbReference type="ARBA" id="ARBA00022737"/>
    </source>
</evidence>
<dbReference type="OrthoDB" id="9799230at2"/>
<keyword evidence="1" id="KW-0677">Repeat</keyword>
<dbReference type="InterPro" id="IPR050952">
    <property type="entry name" value="TRIM-NHL_E3_ligases"/>
</dbReference>
<dbReference type="GO" id="GO:0000209">
    <property type="term" value="P:protein polyubiquitination"/>
    <property type="evidence" value="ECO:0007669"/>
    <property type="project" value="TreeGrafter"/>
</dbReference>
<dbReference type="Proteomes" id="UP000076476">
    <property type="component" value="Unassembled WGS sequence"/>
</dbReference>
<dbReference type="SUPFAM" id="SSF101898">
    <property type="entry name" value="NHL repeat"/>
    <property type="match status" value="1"/>
</dbReference>
<dbReference type="InterPro" id="IPR011042">
    <property type="entry name" value="6-blade_b-propeller_TolB-like"/>
</dbReference>
<proteinExistence type="predicted"/>
<dbReference type="EMBL" id="LWBR01000016">
    <property type="protein sequence ID" value="KZN96696.1"/>
    <property type="molecule type" value="Genomic_DNA"/>
</dbReference>
<dbReference type="GO" id="GO:0043161">
    <property type="term" value="P:proteasome-mediated ubiquitin-dependent protein catabolic process"/>
    <property type="evidence" value="ECO:0007669"/>
    <property type="project" value="TreeGrafter"/>
</dbReference>
<accession>A0A165Y3P9</accession>
<gene>
    <name evidence="2" type="ORF">AZI98_07265</name>
</gene>